<dbReference type="GO" id="GO:0016787">
    <property type="term" value="F:hydrolase activity"/>
    <property type="evidence" value="ECO:0007669"/>
    <property type="project" value="UniProtKB-KW"/>
</dbReference>
<keyword evidence="6" id="KW-0378">Hydrolase</keyword>
<dbReference type="GO" id="GO:0043138">
    <property type="term" value="F:3'-5' DNA helicase activity"/>
    <property type="evidence" value="ECO:0007669"/>
    <property type="project" value="TreeGrafter"/>
</dbReference>
<sequence length="86" mass="9169">LKEFRQNQLEAINATLSGRDVFILMPTGGGKSLCYQLPACCTTGTTSGITVVISPLISLMQDQVTRLISLGVATLVLKGDQSVEQK</sequence>
<dbReference type="PROSITE" id="PS51192">
    <property type="entry name" value="HELICASE_ATP_BIND_1"/>
    <property type="match status" value="1"/>
</dbReference>
<reference evidence="7" key="1">
    <citation type="journal article" date="2018" name="Nat. Microbiol.">
        <title>Leveraging single-cell genomics to expand the fungal tree of life.</title>
        <authorList>
            <person name="Ahrendt S.R."/>
            <person name="Quandt C.A."/>
            <person name="Ciobanu D."/>
            <person name="Clum A."/>
            <person name="Salamov A."/>
            <person name="Andreopoulos B."/>
            <person name="Cheng J.F."/>
            <person name="Woyke T."/>
            <person name="Pelin A."/>
            <person name="Henrissat B."/>
            <person name="Reynolds N.K."/>
            <person name="Benny G.L."/>
            <person name="Smith M.E."/>
            <person name="James T.Y."/>
            <person name="Grigoriev I.V."/>
        </authorList>
    </citation>
    <scope>NUCLEOTIDE SEQUENCE [LARGE SCALE GENOMIC DNA]</scope>
</reference>
<dbReference type="OrthoDB" id="10261556at2759"/>
<dbReference type="InterPro" id="IPR014001">
    <property type="entry name" value="Helicase_ATP-bd"/>
</dbReference>
<dbReference type="EMBL" id="KZ999154">
    <property type="protein sequence ID" value="RKO85363.1"/>
    <property type="molecule type" value="Genomic_DNA"/>
</dbReference>
<evidence type="ECO:0000313" key="7">
    <source>
        <dbReference type="Proteomes" id="UP000269721"/>
    </source>
</evidence>
<evidence type="ECO:0000256" key="2">
    <source>
        <dbReference type="ARBA" id="ARBA00023125"/>
    </source>
</evidence>
<keyword evidence="3" id="KW-0413">Isomerase</keyword>
<accession>A0A4P9W2H1</accession>
<comment type="similarity">
    <text evidence="1">Belongs to the helicase family. RecQ subfamily.</text>
</comment>
<dbReference type="PANTHER" id="PTHR13710:SF153">
    <property type="entry name" value="RECQ-LIKE DNA HELICASE BLM"/>
    <property type="match status" value="1"/>
</dbReference>
<dbReference type="GO" id="GO:0009378">
    <property type="term" value="F:four-way junction helicase activity"/>
    <property type="evidence" value="ECO:0007669"/>
    <property type="project" value="TreeGrafter"/>
</dbReference>
<feature type="non-terminal residue" evidence="6">
    <location>
        <position position="86"/>
    </location>
</feature>
<protein>
    <submittedName>
        <fullName evidence="6">P-loop containing nucleoside triphosphate hydrolase protein</fullName>
    </submittedName>
</protein>
<dbReference type="PANTHER" id="PTHR13710">
    <property type="entry name" value="DNA HELICASE RECQ FAMILY MEMBER"/>
    <property type="match status" value="1"/>
</dbReference>
<evidence type="ECO:0000256" key="3">
    <source>
        <dbReference type="ARBA" id="ARBA00023235"/>
    </source>
</evidence>
<dbReference type="InterPro" id="IPR011545">
    <property type="entry name" value="DEAD/DEAH_box_helicase_dom"/>
</dbReference>
<dbReference type="GO" id="GO:0005634">
    <property type="term" value="C:nucleus"/>
    <property type="evidence" value="ECO:0007669"/>
    <property type="project" value="TreeGrafter"/>
</dbReference>
<proteinExistence type="inferred from homology"/>
<dbReference type="SUPFAM" id="SSF52540">
    <property type="entry name" value="P-loop containing nucleoside triphosphate hydrolases"/>
    <property type="match status" value="1"/>
</dbReference>
<dbReference type="GO" id="GO:0005737">
    <property type="term" value="C:cytoplasm"/>
    <property type="evidence" value="ECO:0007669"/>
    <property type="project" value="TreeGrafter"/>
</dbReference>
<feature type="domain" description="Helicase ATP-binding" evidence="5">
    <location>
        <begin position="12"/>
        <end position="86"/>
    </location>
</feature>
<keyword evidence="4" id="KW-0539">Nucleus</keyword>
<dbReference type="GO" id="GO:0000724">
    <property type="term" value="P:double-strand break repair via homologous recombination"/>
    <property type="evidence" value="ECO:0007669"/>
    <property type="project" value="TreeGrafter"/>
</dbReference>
<name>A0A4P9W2H1_9FUNG</name>
<organism evidence="6 7">
    <name type="scientific">Blyttiomyces helicus</name>
    <dbReference type="NCBI Taxonomy" id="388810"/>
    <lineage>
        <taxon>Eukaryota</taxon>
        <taxon>Fungi</taxon>
        <taxon>Fungi incertae sedis</taxon>
        <taxon>Chytridiomycota</taxon>
        <taxon>Chytridiomycota incertae sedis</taxon>
        <taxon>Chytridiomycetes</taxon>
        <taxon>Chytridiomycetes incertae sedis</taxon>
        <taxon>Blyttiomyces</taxon>
    </lineage>
</organism>
<dbReference type="AlphaFoldDB" id="A0A4P9W2H1"/>
<dbReference type="Proteomes" id="UP000269721">
    <property type="component" value="Unassembled WGS sequence"/>
</dbReference>
<dbReference type="InterPro" id="IPR027417">
    <property type="entry name" value="P-loop_NTPase"/>
</dbReference>
<evidence type="ECO:0000256" key="4">
    <source>
        <dbReference type="ARBA" id="ARBA00023242"/>
    </source>
</evidence>
<feature type="non-terminal residue" evidence="6">
    <location>
        <position position="1"/>
    </location>
</feature>
<dbReference type="GO" id="GO:0003677">
    <property type="term" value="F:DNA binding"/>
    <property type="evidence" value="ECO:0007669"/>
    <property type="project" value="UniProtKB-KW"/>
</dbReference>
<evidence type="ECO:0000313" key="6">
    <source>
        <dbReference type="EMBL" id="RKO85363.1"/>
    </source>
</evidence>
<dbReference type="GO" id="GO:0005524">
    <property type="term" value="F:ATP binding"/>
    <property type="evidence" value="ECO:0007669"/>
    <property type="project" value="InterPro"/>
</dbReference>
<dbReference type="Pfam" id="PF00270">
    <property type="entry name" value="DEAD"/>
    <property type="match status" value="1"/>
</dbReference>
<dbReference type="Gene3D" id="3.40.50.300">
    <property type="entry name" value="P-loop containing nucleotide triphosphate hydrolases"/>
    <property type="match status" value="1"/>
</dbReference>
<dbReference type="GO" id="GO:0005694">
    <property type="term" value="C:chromosome"/>
    <property type="evidence" value="ECO:0007669"/>
    <property type="project" value="TreeGrafter"/>
</dbReference>
<keyword evidence="2" id="KW-0238">DNA-binding</keyword>
<evidence type="ECO:0000259" key="5">
    <source>
        <dbReference type="PROSITE" id="PS51192"/>
    </source>
</evidence>
<keyword evidence="7" id="KW-1185">Reference proteome</keyword>
<evidence type="ECO:0000256" key="1">
    <source>
        <dbReference type="ARBA" id="ARBA00005446"/>
    </source>
</evidence>
<gene>
    <name evidence="6" type="ORF">BDK51DRAFT_2747</name>
</gene>